<feature type="binding site" evidence="18">
    <location>
        <position position="703"/>
    </location>
    <ligand>
        <name>Zn(2+)</name>
        <dbReference type="ChEBI" id="CHEBI:29105"/>
    </ligand>
</feature>
<evidence type="ECO:0000259" key="21">
    <source>
        <dbReference type="PROSITE" id="PS51131"/>
    </source>
</evidence>
<dbReference type="GO" id="GO:0070192">
    <property type="term" value="P:chromosome organization involved in meiotic cell cycle"/>
    <property type="evidence" value="ECO:0007669"/>
    <property type="project" value="TreeGrafter"/>
</dbReference>
<dbReference type="GO" id="GO:0007004">
    <property type="term" value="P:telomere maintenance via telomerase"/>
    <property type="evidence" value="ECO:0007669"/>
    <property type="project" value="TreeGrafter"/>
</dbReference>
<keyword evidence="9" id="KW-0378">Hydrolase</keyword>
<dbReference type="SUPFAM" id="SSF52540">
    <property type="entry name" value="P-loop containing nucleoside triphosphate hydrolases"/>
    <property type="match status" value="2"/>
</dbReference>
<evidence type="ECO:0000256" key="14">
    <source>
        <dbReference type="ARBA" id="ARBA00023204"/>
    </source>
</evidence>
<comment type="cofactor">
    <cofactor evidence="1">
        <name>Zn(2+)</name>
        <dbReference type="ChEBI" id="CHEBI:29105"/>
    </cofactor>
</comment>
<keyword evidence="13 19" id="KW-0175">Coiled coil</keyword>
<protein>
    <recommendedName>
        <fullName evidence="21">Zinc-hook domain-containing protein</fullName>
    </recommendedName>
</protein>
<dbReference type="GO" id="GO:0000722">
    <property type="term" value="P:telomere maintenance via recombination"/>
    <property type="evidence" value="ECO:0007669"/>
    <property type="project" value="TreeGrafter"/>
</dbReference>
<keyword evidence="12" id="KW-0460">Magnesium</keyword>
<dbReference type="SUPFAM" id="SSF75712">
    <property type="entry name" value="Rad50 coiled-coil Zn hook"/>
    <property type="match status" value="1"/>
</dbReference>
<keyword evidence="8" id="KW-0227">DNA damage</keyword>
<dbReference type="GO" id="GO:0006302">
    <property type="term" value="P:double-strand break repair"/>
    <property type="evidence" value="ECO:0007669"/>
    <property type="project" value="InterPro"/>
</dbReference>
<dbReference type="PANTHER" id="PTHR18867:SF12">
    <property type="entry name" value="DNA REPAIR PROTEIN RAD50"/>
    <property type="match status" value="1"/>
</dbReference>
<evidence type="ECO:0000313" key="22">
    <source>
        <dbReference type="EMBL" id="KAF3429377.1"/>
    </source>
</evidence>
<feature type="coiled-coil region" evidence="19">
    <location>
        <begin position="1092"/>
        <end position="1119"/>
    </location>
</feature>
<evidence type="ECO:0000256" key="9">
    <source>
        <dbReference type="ARBA" id="ARBA00022801"/>
    </source>
</evidence>
<reference evidence="22" key="1">
    <citation type="submission" date="2019-11" db="EMBL/GenBank/DDBJ databases">
        <title>The nuclear and mitochondrial genomes of Frieseomelitta varia - a highly eusocial stingless bee (Meliponini) with a permanently sterile worker caste.</title>
        <authorList>
            <person name="Freitas F.C.P."/>
            <person name="Lourenco A.P."/>
            <person name="Nunes F.M.F."/>
            <person name="Paschoal A.R."/>
            <person name="Abreu F.C.P."/>
            <person name="Barbin F.O."/>
            <person name="Bataglia L."/>
            <person name="Cardoso-Junior C.A.M."/>
            <person name="Cervoni M.S."/>
            <person name="Silva S.R."/>
            <person name="Dalarmi F."/>
            <person name="Del Lama M.A."/>
            <person name="Depintor T.S."/>
            <person name="Ferreira K.M."/>
            <person name="Goria P.S."/>
            <person name="Jaskot M.C."/>
            <person name="Lago D.C."/>
            <person name="Luna-Lucena D."/>
            <person name="Moda L.M."/>
            <person name="Nascimento L."/>
            <person name="Pedrino M."/>
            <person name="Rabico F.O."/>
            <person name="Sanches F.C."/>
            <person name="Santos D.E."/>
            <person name="Santos C.G."/>
            <person name="Vieira J."/>
            <person name="Lopes T.F."/>
            <person name="Barchuk A.R."/>
            <person name="Hartfelder K."/>
            <person name="Simoes Z.L.P."/>
            <person name="Bitondi M.M.G."/>
            <person name="Pinheiro D.G."/>
        </authorList>
    </citation>
    <scope>NUCLEOTIDE SEQUENCE</scope>
    <source>
        <strain evidence="22">USP_RPSP 00005682</strain>
        <tissue evidence="22">Whole individual</tissue>
    </source>
</reference>
<evidence type="ECO:0000313" key="23">
    <source>
        <dbReference type="Proteomes" id="UP000655588"/>
    </source>
</evidence>
<evidence type="ECO:0000256" key="1">
    <source>
        <dbReference type="ARBA" id="ARBA00001947"/>
    </source>
</evidence>
<name>A0A833S9R1_9HYME</name>
<dbReference type="PROSITE" id="PS51131">
    <property type="entry name" value="ZN_HOOK"/>
    <property type="match status" value="1"/>
</dbReference>
<dbReference type="GO" id="GO:0046872">
    <property type="term" value="F:metal ion binding"/>
    <property type="evidence" value="ECO:0007669"/>
    <property type="project" value="UniProtKB-UniRule"/>
</dbReference>
<evidence type="ECO:0000256" key="20">
    <source>
        <dbReference type="SAM" id="MobiDB-lite"/>
    </source>
</evidence>
<dbReference type="NCBIfam" id="TIGR00606">
    <property type="entry name" value="rad50"/>
    <property type="match status" value="1"/>
</dbReference>
<comment type="similarity">
    <text evidence="4">Belongs to the SMC family. RAD50 subfamily.</text>
</comment>
<keyword evidence="15" id="KW-0539">Nucleus</keyword>
<evidence type="ECO:0000256" key="7">
    <source>
        <dbReference type="ARBA" id="ARBA00022741"/>
    </source>
</evidence>
<sequence>MSRIRRLSIRGIRNFGDTNDEAMIRFSRPLTLILGPNGTGKTTIIEALKFATCGEFPPGSERGKSFIHDPVLSATSSVRGVVKAEIIDAVGNLYIISRTIESTKANITTKFKTLDSALSRVMKGTKEIVSLTNRCANVDAELTLAMGVSKPILDYVIFCHQEDLNWPFHDGKKLKEKFDEIFDSARFNKALESIMKQIKDMNQTMHILKEQKQNCQLIVNDVIDKETKLEDNKNRLERSKSKIEELNKELEPVLQKIKKFEKLDADYKDLQNEQKRKKTEYDMFRQQLDKLEEDLQYVFEGTIEELLKEMESYDEKLIRQTDKIEELEKKLNNIAGKESSISNNLANERVSNGSLRQQMKDQEKKINLRNKLLNDALFSWGLENIDLNVSEIEVMVLTNRMAEKMGKLRNEVRQKKLEREEGEKELQKTIDILRNKYSKIESEKNLKENEVIEIREEINKIKSDIVQVLDTAAKKLNSIESKIQEVQKKIQQLNEEMDVNVMKEEIVAKTKIRNEMETLLNKVDEEIASLLKQSALQAELELNKSTLLSKEKEIEKLRDKHEEEIITLLDIKKLPQTKLKTNLDMIQKQLINEMESINQEIQTEERQITTLETTISHIERELYNKQREINCNLLLSMHFSVSVDKEKISAICHYKNFDETLLLQSKKVKNLQDKRGMYAHQSAAYKEYMKQLREKTNPCCPLCHRDFDKRETVIALLKEMENEMENHPNRLKECEKELKIHQEKYDKMLQLKAVVEKVIQLEGNELEKLMNDLEKSKNKLNKSRETVMELETKKSYPEKKLVICKDIIGDIMLWDTYIDDTFKLEQTIGNLQIRMTAAGIETTRNLGEAQSQREELKISIKNIRDAIEELQFKINMQNERLNNARQEQNTLQEEQLKIQSDMQKVKELKKRQETLYMKEISFGKSINMLKTEITTAEMELNSEIEKLKEQKKDNMEKEESDRKFVTEAAGRLSELQKMQDEIDTFIYNKVPESLENSEKKIKDYEELLNELIKEKSDTETIINKLKEKVTRQEVRKRELSDNLTLRKIQDKTKNLQQQYLNTEKKLNTINYSQMLDEWKYLKDREQALLSQQNIIKGNKEELERTMQQYIQELKKDTYRQARKNYKSKCIELTVLEEAILNLKAYSKALDTAMIQYHEERMATVNRIMKQMWKLVYTGKDTTSIEIRTDATEGIGSTRRTYNYKLVQTKHGHEIDMRGRCSAGQKVLASIIIRLALAETFCKDCGILALDEPTTSLDQANADSLANALATVVKLRSQHQKNFQLIIISHDEKFLFKLAELNNNKGFYQLYRKQNGYTAVKHCLVDNQDHFVLDDIKQESDEEASSNEENEEHSVSQNESHETVLQKQAHNDQTDKKRRKISDDDEDSVESRASKRRYVFQ</sequence>
<comment type="caution">
    <text evidence="22">The sequence shown here is derived from an EMBL/GenBank/DDBJ whole genome shotgun (WGS) entry which is preliminary data.</text>
</comment>
<evidence type="ECO:0000256" key="15">
    <source>
        <dbReference type="ARBA" id="ARBA00023242"/>
    </source>
</evidence>
<dbReference type="GO" id="GO:0043047">
    <property type="term" value="F:single-stranded telomeric DNA binding"/>
    <property type="evidence" value="ECO:0007669"/>
    <property type="project" value="TreeGrafter"/>
</dbReference>
<evidence type="ECO:0000256" key="11">
    <source>
        <dbReference type="ARBA" id="ARBA00022840"/>
    </source>
</evidence>
<dbReference type="GO" id="GO:0000794">
    <property type="term" value="C:condensed nuclear chromosome"/>
    <property type="evidence" value="ECO:0007669"/>
    <property type="project" value="TreeGrafter"/>
</dbReference>
<keyword evidence="7" id="KW-0547">Nucleotide-binding</keyword>
<organism evidence="22 23">
    <name type="scientific">Frieseomelitta varia</name>
    <dbReference type="NCBI Taxonomy" id="561572"/>
    <lineage>
        <taxon>Eukaryota</taxon>
        <taxon>Metazoa</taxon>
        <taxon>Ecdysozoa</taxon>
        <taxon>Arthropoda</taxon>
        <taxon>Hexapoda</taxon>
        <taxon>Insecta</taxon>
        <taxon>Pterygota</taxon>
        <taxon>Neoptera</taxon>
        <taxon>Endopterygota</taxon>
        <taxon>Hymenoptera</taxon>
        <taxon>Apocrita</taxon>
        <taxon>Aculeata</taxon>
        <taxon>Apoidea</taxon>
        <taxon>Anthophila</taxon>
        <taxon>Apidae</taxon>
        <taxon>Frieseomelitta</taxon>
    </lineage>
</organism>
<feature type="coiled-coil region" evidence="19">
    <location>
        <begin position="405"/>
        <end position="621"/>
    </location>
</feature>
<accession>A0A833S9R1</accession>
<evidence type="ECO:0000256" key="6">
    <source>
        <dbReference type="ARBA" id="ARBA00022723"/>
    </source>
</evidence>
<dbReference type="GO" id="GO:0051880">
    <property type="term" value="F:G-quadruplex DNA binding"/>
    <property type="evidence" value="ECO:0007669"/>
    <property type="project" value="TreeGrafter"/>
</dbReference>
<evidence type="ECO:0000256" key="13">
    <source>
        <dbReference type="ARBA" id="ARBA00023054"/>
    </source>
</evidence>
<dbReference type="Pfam" id="PF13476">
    <property type="entry name" value="AAA_23"/>
    <property type="match status" value="1"/>
</dbReference>
<feature type="domain" description="Zinc-hook" evidence="21">
    <location>
        <begin position="654"/>
        <end position="753"/>
    </location>
</feature>
<evidence type="ECO:0000256" key="18">
    <source>
        <dbReference type="PROSITE-ProRule" id="PRU00471"/>
    </source>
</evidence>
<feature type="coiled-coil region" evidence="19">
    <location>
        <begin position="994"/>
        <end position="1065"/>
    </location>
</feature>
<feature type="coiled-coil region" evidence="19">
    <location>
        <begin position="191"/>
        <end position="344"/>
    </location>
</feature>
<keyword evidence="14" id="KW-0234">DNA repair</keyword>
<keyword evidence="6 18" id="KW-0479">Metal-binding</keyword>
<proteinExistence type="inferred from homology"/>
<feature type="region of interest" description="Disordered" evidence="20">
    <location>
        <begin position="1337"/>
        <end position="1400"/>
    </location>
</feature>
<evidence type="ECO:0000256" key="8">
    <source>
        <dbReference type="ARBA" id="ARBA00022763"/>
    </source>
</evidence>
<keyword evidence="5" id="KW-0158">Chromosome</keyword>
<dbReference type="Gene3D" id="3.40.50.300">
    <property type="entry name" value="P-loop containing nucleotide triphosphate hydrolases"/>
    <property type="match status" value="2"/>
</dbReference>
<dbReference type="GO" id="GO:0030870">
    <property type="term" value="C:Mre11 complex"/>
    <property type="evidence" value="ECO:0007669"/>
    <property type="project" value="InterPro"/>
</dbReference>
<dbReference type="InterPro" id="IPR004584">
    <property type="entry name" value="Rad50_eukaryotes"/>
</dbReference>
<evidence type="ECO:0000256" key="17">
    <source>
        <dbReference type="ARBA" id="ARBA00049360"/>
    </source>
</evidence>
<keyword evidence="23" id="KW-1185">Reference proteome</keyword>
<feature type="compositionally biased region" description="Basic and acidic residues" evidence="20">
    <location>
        <begin position="1358"/>
        <end position="1374"/>
    </location>
</feature>
<comment type="subcellular location">
    <subcellularLocation>
        <location evidence="3">Chromosome</location>
    </subcellularLocation>
    <subcellularLocation>
        <location evidence="2">Nucleus</location>
    </subcellularLocation>
</comment>
<feature type="coiled-coil region" evidence="19">
    <location>
        <begin position="717"/>
        <end position="793"/>
    </location>
</feature>
<evidence type="ECO:0000256" key="19">
    <source>
        <dbReference type="SAM" id="Coils"/>
    </source>
</evidence>
<comment type="catalytic activity">
    <reaction evidence="17">
        <text>ATP + H2O = ADP + phosphate + H(+)</text>
        <dbReference type="Rhea" id="RHEA:13065"/>
        <dbReference type="ChEBI" id="CHEBI:15377"/>
        <dbReference type="ChEBI" id="CHEBI:15378"/>
        <dbReference type="ChEBI" id="CHEBI:30616"/>
        <dbReference type="ChEBI" id="CHEBI:43474"/>
        <dbReference type="ChEBI" id="CHEBI:456216"/>
    </reaction>
</comment>
<evidence type="ECO:0000256" key="4">
    <source>
        <dbReference type="ARBA" id="ARBA00009439"/>
    </source>
</evidence>
<evidence type="ECO:0000256" key="5">
    <source>
        <dbReference type="ARBA" id="ARBA00022454"/>
    </source>
</evidence>
<dbReference type="GO" id="GO:0005524">
    <property type="term" value="F:ATP binding"/>
    <property type="evidence" value="ECO:0007669"/>
    <property type="project" value="UniProtKB-KW"/>
</dbReference>
<keyword evidence="11" id="KW-0067">ATP-binding</keyword>
<dbReference type="GO" id="GO:0016887">
    <property type="term" value="F:ATP hydrolysis activity"/>
    <property type="evidence" value="ECO:0007669"/>
    <property type="project" value="InterPro"/>
</dbReference>
<dbReference type="InterPro" id="IPR038729">
    <property type="entry name" value="Rad50/SbcC_AAA"/>
</dbReference>
<dbReference type="Proteomes" id="UP000655588">
    <property type="component" value="Unassembled WGS sequence"/>
</dbReference>
<evidence type="ECO:0000256" key="10">
    <source>
        <dbReference type="ARBA" id="ARBA00022833"/>
    </source>
</evidence>
<gene>
    <name evidence="22" type="ORF">E2986_03188</name>
</gene>
<evidence type="ECO:0000256" key="2">
    <source>
        <dbReference type="ARBA" id="ARBA00004123"/>
    </source>
</evidence>
<dbReference type="InterPro" id="IPR027417">
    <property type="entry name" value="P-loop_NTPase"/>
</dbReference>
<feature type="coiled-coil region" evidence="19">
    <location>
        <begin position="846"/>
        <end position="968"/>
    </location>
</feature>
<keyword evidence="16" id="KW-0469">Meiosis</keyword>
<dbReference type="PANTHER" id="PTHR18867">
    <property type="entry name" value="RAD50"/>
    <property type="match status" value="1"/>
</dbReference>
<dbReference type="Pfam" id="PF04423">
    <property type="entry name" value="Rad50_zn_hook"/>
    <property type="match status" value="1"/>
</dbReference>
<dbReference type="Pfam" id="PF13558">
    <property type="entry name" value="SbcC_Walker_B"/>
    <property type="match status" value="1"/>
</dbReference>
<dbReference type="InterPro" id="IPR013134">
    <property type="entry name" value="Zn_hook_RAD50"/>
</dbReference>
<keyword evidence="10 18" id="KW-0862">Zinc</keyword>
<evidence type="ECO:0000256" key="3">
    <source>
        <dbReference type="ARBA" id="ARBA00004286"/>
    </source>
</evidence>
<feature type="binding site" evidence="18">
    <location>
        <position position="700"/>
    </location>
    <ligand>
        <name>Zn(2+)</name>
        <dbReference type="ChEBI" id="CHEBI:29105"/>
    </ligand>
</feature>
<feature type="compositionally biased region" description="Acidic residues" evidence="20">
    <location>
        <begin position="1339"/>
        <end position="1350"/>
    </location>
</feature>
<dbReference type="EMBL" id="WNWW01000164">
    <property type="protein sequence ID" value="KAF3429377.1"/>
    <property type="molecule type" value="Genomic_DNA"/>
</dbReference>
<dbReference type="GO" id="GO:0003691">
    <property type="term" value="F:double-stranded telomeric DNA binding"/>
    <property type="evidence" value="ECO:0007669"/>
    <property type="project" value="TreeGrafter"/>
</dbReference>
<evidence type="ECO:0000256" key="12">
    <source>
        <dbReference type="ARBA" id="ARBA00022842"/>
    </source>
</evidence>
<evidence type="ECO:0000256" key="16">
    <source>
        <dbReference type="ARBA" id="ARBA00023254"/>
    </source>
</evidence>